<evidence type="ECO:0000313" key="2">
    <source>
        <dbReference type="EMBL" id="KAK7484026.1"/>
    </source>
</evidence>
<keyword evidence="1" id="KW-1133">Transmembrane helix</keyword>
<evidence type="ECO:0000313" key="3">
    <source>
        <dbReference type="Proteomes" id="UP001519460"/>
    </source>
</evidence>
<feature type="transmembrane region" description="Helical" evidence="1">
    <location>
        <begin position="153"/>
        <end position="172"/>
    </location>
</feature>
<name>A0ABD0KAM4_9CAEN</name>
<comment type="caution">
    <text evidence="2">The sequence shown here is derived from an EMBL/GenBank/DDBJ whole genome shotgun (WGS) entry which is preliminary data.</text>
</comment>
<accession>A0ABD0KAM4</accession>
<dbReference type="EMBL" id="JACVVK020000217">
    <property type="protein sequence ID" value="KAK7484026.1"/>
    <property type="molecule type" value="Genomic_DNA"/>
</dbReference>
<feature type="transmembrane region" description="Helical" evidence="1">
    <location>
        <begin position="208"/>
        <end position="232"/>
    </location>
</feature>
<dbReference type="Proteomes" id="UP001519460">
    <property type="component" value="Unassembled WGS sequence"/>
</dbReference>
<protein>
    <submittedName>
        <fullName evidence="2">Uncharacterized protein</fullName>
    </submittedName>
</protein>
<feature type="transmembrane region" description="Helical" evidence="1">
    <location>
        <begin position="40"/>
        <end position="62"/>
    </location>
</feature>
<reference evidence="2 3" key="1">
    <citation type="journal article" date="2023" name="Sci. Data">
        <title>Genome assembly of the Korean intertidal mud-creeper Batillaria attramentaria.</title>
        <authorList>
            <person name="Patra A.K."/>
            <person name="Ho P.T."/>
            <person name="Jun S."/>
            <person name="Lee S.J."/>
            <person name="Kim Y."/>
            <person name="Won Y.J."/>
        </authorList>
    </citation>
    <scope>NUCLEOTIDE SEQUENCE [LARGE SCALE GENOMIC DNA]</scope>
    <source>
        <strain evidence="2">Wonlab-2016</strain>
    </source>
</reference>
<feature type="transmembrane region" description="Helical" evidence="1">
    <location>
        <begin position="333"/>
        <end position="354"/>
    </location>
</feature>
<gene>
    <name evidence="2" type="ORF">BaRGS_00024761</name>
</gene>
<feature type="transmembrane region" description="Helical" evidence="1">
    <location>
        <begin position="304"/>
        <end position="327"/>
    </location>
</feature>
<feature type="transmembrane region" description="Helical" evidence="1">
    <location>
        <begin position="7"/>
        <end position="28"/>
    </location>
</feature>
<proteinExistence type="predicted"/>
<keyword evidence="1" id="KW-0472">Membrane</keyword>
<keyword evidence="1" id="KW-0812">Transmembrane</keyword>
<dbReference type="AlphaFoldDB" id="A0ABD0KAM4"/>
<evidence type="ECO:0000256" key="1">
    <source>
        <dbReference type="SAM" id="Phobius"/>
    </source>
</evidence>
<sequence length="359" mass="39680">MYVTGTVYVVSVDLMIGGVLCPVIADWFQVFVWCYTCDVFYVLCLTTVSTFATLACFCLLHYGIDQVRAFLLYEHKESNCHTTFEVKEVICQAHCAVNDGGFNTKPQRQCSNFFPWGSFCTNFACKSSDFMGTANRWTSIAASEVLHLESKSFIIFSALSNAALSVVVAFAMEMLTSSPQPDDLAEAYWYAPRFADMTSSFVKVTSSFITVIILQLVTLLPPVLCLLCVALAGKQNQQRYGRGRSPTGQTTKTLELKAKPVKNSLENNKAKQQVNIENMSDVTTEGRECSEACYSTSVIGQGAVVMFLFVAAVCRLAYAACSCLGYEVYLTRLMALGCMLIVKCFALSLIVLLCRHQQL</sequence>
<keyword evidence="3" id="KW-1185">Reference proteome</keyword>
<organism evidence="2 3">
    <name type="scientific">Batillaria attramentaria</name>
    <dbReference type="NCBI Taxonomy" id="370345"/>
    <lineage>
        <taxon>Eukaryota</taxon>
        <taxon>Metazoa</taxon>
        <taxon>Spiralia</taxon>
        <taxon>Lophotrochozoa</taxon>
        <taxon>Mollusca</taxon>
        <taxon>Gastropoda</taxon>
        <taxon>Caenogastropoda</taxon>
        <taxon>Sorbeoconcha</taxon>
        <taxon>Cerithioidea</taxon>
        <taxon>Batillariidae</taxon>
        <taxon>Batillaria</taxon>
    </lineage>
</organism>